<keyword evidence="1" id="KW-0521">NADP</keyword>
<dbReference type="InterPro" id="IPR023210">
    <property type="entry name" value="NADP_OxRdtase_dom"/>
</dbReference>
<dbReference type="OrthoDB" id="37537at2759"/>
<dbReference type="InterPro" id="IPR050791">
    <property type="entry name" value="Aldo-Keto_reductase"/>
</dbReference>
<evidence type="ECO:0000313" key="4">
    <source>
        <dbReference type="EMBL" id="KAB8338967.1"/>
    </source>
</evidence>
<evidence type="ECO:0000313" key="5">
    <source>
        <dbReference type="Proteomes" id="UP000327013"/>
    </source>
</evidence>
<name>A0A5N6KR18_9ROSI</name>
<dbReference type="GO" id="GO:0005737">
    <property type="term" value="C:cytoplasm"/>
    <property type="evidence" value="ECO:0007669"/>
    <property type="project" value="TreeGrafter"/>
</dbReference>
<evidence type="ECO:0000256" key="2">
    <source>
        <dbReference type="ARBA" id="ARBA00023002"/>
    </source>
</evidence>
<proteinExistence type="predicted"/>
<evidence type="ECO:0000256" key="1">
    <source>
        <dbReference type="ARBA" id="ARBA00022857"/>
    </source>
</evidence>
<evidence type="ECO:0000259" key="3">
    <source>
        <dbReference type="Pfam" id="PF00248"/>
    </source>
</evidence>
<organism evidence="4 5">
    <name type="scientific">Carpinus fangiana</name>
    <dbReference type="NCBI Taxonomy" id="176857"/>
    <lineage>
        <taxon>Eukaryota</taxon>
        <taxon>Viridiplantae</taxon>
        <taxon>Streptophyta</taxon>
        <taxon>Embryophyta</taxon>
        <taxon>Tracheophyta</taxon>
        <taxon>Spermatophyta</taxon>
        <taxon>Magnoliopsida</taxon>
        <taxon>eudicotyledons</taxon>
        <taxon>Gunneridae</taxon>
        <taxon>Pentapetalae</taxon>
        <taxon>rosids</taxon>
        <taxon>fabids</taxon>
        <taxon>Fagales</taxon>
        <taxon>Betulaceae</taxon>
        <taxon>Carpinus</taxon>
    </lineage>
</organism>
<comment type="caution">
    <text evidence="4">The sequence shown here is derived from an EMBL/GenBank/DDBJ whole genome shotgun (WGS) entry which is preliminary data.</text>
</comment>
<dbReference type="Pfam" id="PF00248">
    <property type="entry name" value="Aldo_ket_red"/>
    <property type="match status" value="1"/>
</dbReference>
<sequence>MPQLQGRDIGRTGFGLMGLTWRNNPCSTEQAFEAMKTALETGANFWNGGEFYGPPERNSLQLLNEYFTQYPEDSAKVVLSIKGGMGSNHGPDASADNTRRSVDNCLRLLDGKKKLDLFEHARVDPQVPIEVSIRVLAEYIRAGKLGGICLSECSANSIRRAAKIHKIEAVEVEFSLFATEILENGVAKTCGELDIPIIAYSPLSRGFLDDMRRHLPRFQKDNFDNNMKLVGEVEQVAKRKGCTVGNVAIAWVKAQSGKNGLPEIIPIPGATTKDRVTENNTDVRLNNDDLKELDEALKRCEIKGDRYPSGINDLNFGDSPEEK</sequence>
<dbReference type="EMBL" id="VIBQ01000010">
    <property type="protein sequence ID" value="KAB8338967.1"/>
    <property type="molecule type" value="Genomic_DNA"/>
</dbReference>
<dbReference type="GO" id="GO:0016491">
    <property type="term" value="F:oxidoreductase activity"/>
    <property type="evidence" value="ECO:0007669"/>
    <property type="project" value="UniProtKB-KW"/>
</dbReference>
<feature type="domain" description="NADP-dependent oxidoreductase" evidence="3">
    <location>
        <begin position="13"/>
        <end position="297"/>
    </location>
</feature>
<reference evidence="4 5" key="1">
    <citation type="submission" date="2019-06" db="EMBL/GenBank/DDBJ databases">
        <title>A chromosomal-level reference genome of Carpinus fangiana (Coryloideae, Betulaceae).</title>
        <authorList>
            <person name="Yang X."/>
            <person name="Wang Z."/>
            <person name="Zhang L."/>
            <person name="Hao G."/>
            <person name="Liu J."/>
            <person name="Yang Y."/>
        </authorList>
    </citation>
    <scope>NUCLEOTIDE SEQUENCE [LARGE SCALE GENOMIC DNA]</scope>
    <source>
        <strain evidence="4">Cfa_2016G</strain>
        <tissue evidence="4">Leaf</tissue>
    </source>
</reference>
<dbReference type="InterPro" id="IPR036812">
    <property type="entry name" value="NAD(P)_OxRdtase_dom_sf"/>
</dbReference>
<protein>
    <recommendedName>
        <fullName evidence="3">NADP-dependent oxidoreductase domain-containing protein</fullName>
    </recommendedName>
</protein>
<dbReference type="Gene3D" id="3.20.20.100">
    <property type="entry name" value="NADP-dependent oxidoreductase domain"/>
    <property type="match status" value="1"/>
</dbReference>
<dbReference type="AlphaFoldDB" id="A0A5N6KR18"/>
<keyword evidence="5" id="KW-1185">Reference proteome</keyword>
<dbReference type="PANTHER" id="PTHR43625:SF78">
    <property type="entry name" value="PYRIDOXAL REDUCTASE-RELATED"/>
    <property type="match status" value="1"/>
</dbReference>
<dbReference type="PANTHER" id="PTHR43625">
    <property type="entry name" value="AFLATOXIN B1 ALDEHYDE REDUCTASE"/>
    <property type="match status" value="1"/>
</dbReference>
<keyword evidence="2" id="KW-0560">Oxidoreductase</keyword>
<dbReference type="SUPFAM" id="SSF51430">
    <property type="entry name" value="NAD(P)-linked oxidoreductase"/>
    <property type="match status" value="1"/>
</dbReference>
<dbReference type="CDD" id="cd19077">
    <property type="entry name" value="AKR_AKR8A1-2"/>
    <property type="match status" value="1"/>
</dbReference>
<gene>
    <name evidence="4" type="ORF">FH972_021907</name>
</gene>
<dbReference type="Proteomes" id="UP000327013">
    <property type="component" value="Unassembled WGS sequence"/>
</dbReference>
<accession>A0A5N6KR18</accession>